<evidence type="ECO:0000313" key="3">
    <source>
        <dbReference type="Proteomes" id="UP000054279"/>
    </source>
</evidence>
<evidence type="ECO:0000256" key="1">
    <source>
        <dbReference type="SAM" id="MobiDB-lite"/>
    </source>
</evidence>
<protein>
    <submittedName>
        <fullName evidence="2">Uncharacterized protein</fullName>
    </submittedName>
</protein>
<name>A0A0C9UXD5_SPHS4</name>
<gene>
    <name evidence="2" type="ORF">M422DRAFT_268487</name>
</gene>
<dbReference type="EMBL" id="KN837270">
    <property type="protein sequence ID" value="KIJ30026.1"/>
    <property type="molecule type" value="Genomic_DNA"/>
</dbReference>
<accession>A0A0C9UXD5</accession>
<reference evidence="2 3" key="1">
    <citation type="submission" date="2014-06" db="EMBL/GenBank/DDBJ databases">
        <title>Evolutionary Origins and Diversification of the Mycorrhizal Mutualists.</title>
        <authorList>
            <consortium name="DOE Joint Genome Institute"/>
            <consortium name="Mycorrhizal Genomics Consortium"/>
            <person name="Kohler A."/>
            <person name="Kuo A."/>
            <person name="Nagy L.G."/>
            <person name="Floudas D."/>
            <person name="Copeland A."/>
            <person name="Barry K.W."/>
            <person name="Cichocki N."/>
            <person name="Veneault-Fourrey C."/>
            <person name="LaButti K."/>
            <person name="Lindquist E.A."/>
            <person name="Lipzen A."/>
            <person name="Lundell T."/>
            <person name="Morin E."/>
            <person name="Murat C."/>
            <person name="Riley R."/>
            <person name="Ohm R."/>
            <person name="Sun H."/>
            <person name="Tunlid A."/>
            <person name="Henrissat B."/>
            <person name="Grigoriev I.V."/>
            <person name="Hibbett D.S."/>
            <person name="Martin F."/>
        </authorList>
    </citation>
    <scope>NUCLEOTIDE SEQUENCE [LARGE SCALE GENOMIC DNA]</scope>
    <source>
        <strain evidence="2 3">SS14</strain>
    </source>
</reference>
<organism evidence="2 3">
    <name type="scientific">Sphaerobolus stellatus (strain SS14)</name>
    <dbReference type="NCBI Taxonomy" id="990650"/>
    <lineage>
        <taxon>Eukaryota</taxon>
        <taxon>Fungi</taxon>
        <taxon>Dikarya</taxon>
        <taxon>Basidiomycota</taxon>
        <taxon>Agaricomycotina</taxon>
        <taxon>Agaricomycetes</taxon>
        <taxon>Phallomycetidae</taxon>
        <taxon>Geastrales</taxon>
        <taxon>Sphaerobolaceae</taxon>
        <taxon>Sphaerobolus</taxon>
    </lineage>
</organism>
<dbReference type="Proteomes" id="UP000054279">
    <property type="component" value="Unassembled WGS sequence"/>
</dbReference>
<sequence>MIRGHPMVVSIQDSKASHSRNWEREQGLDMKNAEWISKAEAMGVRFTTEAISTIKV</sequence>
<evidence type="ECO:0000313" key="2">
    <source>
        <dbReference type="EMBL" id="KIJ30026.1"/>
    </source>
</evidence>
<dbReference type="HOGENOM" id="CLU_179507_0_0_1"/>
<keyword evidence="3" id="KW-1185">Reference proteome</keyword>
<feature type="region of interest" description="Disordered" evidence="1">
    <location>
        <begin position="1"/>
        <end position="24"/>
    </location>
</feature>
<dbReference type="AlphaFoldDB" id="A0A0C9UXD5"/>
<proteinExistence type="predicted"/>